<dbReference type="PROSITE" id="PS51371">
    <property type="entry name" value="CBS"/>
    <property type="match status" value="2"/>
</dbReference>
<keyword evidence="6 9" id="KW-1133">Transmembrane helix</keyword>
<keyword evidence="12" id="KW-1185">Reference proteome</keyword>
<dbReference type="InterPro" id="IPR000644">
    <property type="entry name" value="CBS_dom"/>
</dbReference>
<dbReference type="Pfam" id="PF00571">
    <property type="entry name" value="CBS"/>
    <property type="match status" value="2"/>
</dbReference>
<name>A0A3D9V8K0_THECX</name>
<evidence type="ECO:0000256" key="1">
    <source>
        <dbReference type="ARBA" id="ARBA00004141"/>
    </source>
</evidence>
<comment type="caution">
    <text evidence="11">The sequence shown here is derived from an EMBL/GenBank/DDBJ whole genome shotgun (WGS) entry which is preliminary data.</text>
</comment>
<feature type="domain" description="CBS" evidence="10">
    <location>
        <begin position="80"/>
        <end position="138"/>
    </location>
</feature>
<dbReference type="Pfam" id="PF01769">
    <property type="entry name" value="MgtE"/>
    <property type="match status" value="1"/>
</dbReference>
<evidence type="ECO:0000256" key="5">
    <source>
        <dbReference type="ARBA" id="ARBA00022842"/>
    </source>
</evidence>
<keyword evidence="4 9" id="KW-0812">Transmembrane</keyword>
<keyword evidence="3" id="KW-0813">Transport</keyword>
<feature type="transmembrane region" description="Helical" evidence="9">
    <location>
        <begin position="193"/>
        <end position="212"/>
    </location>
</feature>
<protein>
    <submittedName>
        <fullName evidence="11">Magnesium transporter</fullName>
    </submittedName>
</protein>
<proteinExistence type="inferred from homology"/>
<evidence type="ECO:0000256" key="3">
    <source>
        <dbReference type="ARBA" id="ARBA00022448"/>
    </source>
</evidence>
<comment type="subcellular location">
    <subcellularLocation>
        <location evidence="1">Membrane</location>
        <topology evidence="1">Multi-pass membrane protein</topology>
    </subcellularLocation>
</comment>
<keyword evidence="7 9" id="KW-0472">Membrane</keyword>
<evidence type="ECO:0000256" key="9">
    <source>
        <dbReference type="SAM" id="Phobius"/>
    </source>
</evidence>
<dbReference type="GO" id="GO:0016020">
    <property type="term" value="C:membrane"/>
    <property type="evidence" value="ECO:0007669"/>
    <property type="project" value="UniProtKB-SubCell"/>
</dbReference>
<evidence type="ECO:0000313" key="11">
    <source>
        <dbReference type="EMBL" id="REF37799.1"/>
    </source>
</evidence>
<dbReference type="InterPro" id="IPR046342">
    <property type="entry name" value="CBS_dom_sf"/>
</dbReference>
<dbReference type="OrthoDB" id="3680176at2"/>
<dbReference type="EMBL" id="QTUC01000001">
    <property type="protein sequence ID" value="REF37799.1"/>
    <property type="molecule type" value="Genomic_DNA"/>
</dbReference>
<feature type="transmembrane region" description="Helical" evidence="9">
    <location>
        <begin position="302"/>
        <end position="324"/>
    </location>
</feature>
<dbReference type="InterPro" id="IPR006667">
    <property type="entry name" value="SLC41_membr_dom"/>
</dbReference>
<keyword evidence="8" id="KW-0129">CBS domain</keyword>
<dbReference type="AlphaFoldDB" id="A0A3D9V8K0"/>
<evidence type="ECO:0000256" key="4">
    <source>
        <dbReference type="ARBA" id="ARBA00022692"/>
    </source>
</evidence>
<evidence type="ECO:0000256" key="7">
    <source>
        <dbReference type="ARBA" id="ARBA00023136"/>
    </source>
</evidence>
<dbReference type="SUPFAM" id="SSF54631">
    <property type="entry name" value="CBS-domain pair"/>
    <property type="match status" value="1"/>
</dbReference>
<evidence type="ECO:0000313" key="12">
    <source>
        <dbReference type="Proteomes" id="UP000256485"/>
    </source>
</evidence>
<feature type="transmembrane region" description="Helical" evidence="9">
    <location>
        <begin position="233"/>
        <end position="259"/>
    </location>
</feature>
<evidence type="ECO:0000256" key="2">
    <source>
        <dbReference type="ARBA" id="ARBA00009749"/>
    </source>
</evidence>
<feature type="transmembrane region" description="Helical" evidence="9">
    <location>
        <begin position="167"/>
        <end position="187"/>
    </location>
</feature>
<sequence>MAEEAVPARPIVGTAAEHASTEVPEAAPGDTVADVLALLRRRAFDSVSVIAVVDGERLVGVVPIERLLIAPDGQPMRDLVDPSAPVVAPTTDQERAVWAALRRGRLGVAVVDDEGRYRGVLPPRRLVGVLVQEHEKDLARLGGFGGSSRSAREATAEPVPRRLWHRLPWLVLGLIGSVAAAGVIDSFEQSLNRQILLAIFLPGVVYLADAVGTQTETLVIRGLSVGVSIRTVAWREIVTGALLGVLLAATFWVITVLVWGNAAVATAVALALLAACSIATLVAMALPWILHRCGRDPAFGSGPLATVVQDFLSIASYFLIATALL</sequence>
<dbReference type="RefSeq" id="WP_115851197.1">
    <property type="nucleotide sequence ID" value="NZ_QTUC01000001.1"/>
</dbReference>
<dbReference type="Gene3D" id="1.10.357.20">
    <property type="entry name" value="SLC41 divalent cation transporters, integral membrane domain"/>
    <property type="match status" value="1"/>
</dbReference>
<reference evidence="11 12" key="1">
    <citation type="submission" date="2018-08" db="EMBL/GenBank/DDBJ databases">
        <title>Sequencing the genomes of 1000 actinobacteria strains.</title>
        <authorList>
            <person name="Klenk H.-P."/>
        </authorList>
    </citation>
    <scope>NUCLEOTIDE SEQUENCE [LARGE SCALE GENOMIC DNA]</scope>
    <source>
        <strain evidence="11 12">DSM 22891</strain>
    </source>
</reference>
<dbReference type="Proteomes" id="UP000256485">
    <property type="component" value="Unassembled WGS sequence"/>
</dbReference>
<organism evidence="11 12">
    <name type="scientific">Thermasporomyces composti</name>
    <dbReference type="NCBI Taxonomy" id="696763"/>
    <lineage>
        <taxon>Bacteria</taxon>
        <taxon>Bacillati</taxon>
        <taxon>Actinomycetota</taxon>
        <taxon>Actinomycetes</taxon>
        <taxon>Propionibacteriales</taxon>
        <taxon>Nocardioidaceae</taxon>
        <taxon>Thermasporomyces</taxon>
    </lineage>
</organism>
<dbReference type="GO" id="GO:0008324">
    <property type="term" value="F:monoatomic cation transmembrane transporter activity"/>
    <property type="evidence" value="ECO:0007669"/>
    <property type="project" value="InterPro"/>
</dbReference>
<accession>A0A3D9V8K0</accession>
<dbReference type="SUPFAM" id="SSF161093">
    <property type="entry name" value="MgtE membrane domain-like"/>
    <property type="match status" value="1"/>
</dbReference>
<evidence type="ECO:0000256" key="6">
    <source>
        <dbReference type="ARBA" id="ARBA00022989"/>
    </source>
</evidence>
<dbReference type="Gene3D" id="3.10.580.10">
    <property type="entry name" value="CBS-domain"/>
    <property type="match status" value="1"/>
</dbReference>
<feature type="transmembrane region" description="Helical" evidence="9">
    <location>
        <begin position="265"/>
        <end position="290"/>
    </location>
</feature>
<dbReference type="InterPro" id="IPR036739">
    <property type="entry name" value="SLC41_membr_dom_sf"/>
</dbReference>
<keyword evidence="5" id="KW-0460">Magnesium</keyword>
<dbReference type="PANTHER" id="PTHR41394">
    <property type="entry name" value="MAGNESIUM TRANSPORTER MGTE"/>
    <property type="match status" value="1"/>
</dbReference>
<comment type="similarity">
    <text evidence="2">Belongs to the SLC41A transporter family.</text>
</comment>
<evidence type="ECO:0000256" key="8">
    <source>
        <dbReference type="PROSITE-ProRule" id="PRU00703"/>
    </source>
</evidence>
<evidence type="ECO:0000259" key="10">
    <source>
        <dbReference type="PROSITE" id="PS51371"/>
    </source>
</evidence>
<gene>
    <name evidence="11" type="ORF">DFJ64_3256</name>
</gene>
<dbReference type="PANTHER" id="PTHR41394:SF5">
    <property type="entry name" value="SLC41A_MGTE INTEGRAL MEMBRANE DOMAIN-CONTAINING PROTEIN"/>
    <property type="match status" value="1"/>
</dbReference>
<feature type="domain" description="CBS" evidence="10">
    <location>
        <begin position="19"/>
        <end position="79"/>
    </location>
</feature>